<evidence type="ECO:0000256" key="2">
    <source>
        <dbReference type="ARBA" id="ARBA00023239"/>
    </source>
</evidence>
<feature type="domain" description="DJ-1/PfpI" evidence="5">
    <location>
        <begin position="80"/>
        <end position="280"/>
    </location>
</feature>
<keyword evidence="7" id="KW-1185">Reference proteome</keyword>
<keyword evidence="4" id="KW-1133">Transmembrane helix</keyword>
<keyword evidence="2" id="KW-0456">Lyase</keyword>
<dbReference type="PANTHER" id="PTHR48094">
    <property type="entry name" value="PROTEIN/NUCLEIC ACID DEGLYCASE DJ-1-RELATED"/>
    <property type="match status" value="1"/>
</dbReference>
<dbReference type="Pfam" id="PF01965">
    <property type="entry name" value="DJ-1_PfpI"/>
    <property type="match status" value="1"/>
</dbReference>
<dbReference type="Proteomes" id="UP001327027">
    <property type="component" value="Unassembled WGS sequence"/>
</dbReference>
<comment type="caution">
    <text evidence="6">The sequence shown here is derived from an EMBL/GenBank/DDBJ whole genome shotgun (WGS) entry which is preliminary data.</text>
</comment>
<keyword evidence="4" id="KW-0812">Transmembrane</keyword>
<protein>
    <submittedName>
        <fullName evidence="6">Type 1 glutamine amidotransferase domain-containing protein</fullName>
    </submittedName>
</protein>
<evidence type="ECO:0000256" key="1">
    <source>
        <dbReference type="ARBA" id="ARBA00023016"/>
    </source>
</evidence>
<keyword evidence="4" id="KW-0472">Membrane</keyword>
<dbReference type="InterPro" id="IPR050325">
    <property type="entry name" value="Prot/Nucl_acid_deglycase"/>
</dbReference>
<dbReference type="SUPFAM" id="SSF52317">
    <property type="entry name" value="Class I glutamine amidotransferase-like"/>
    <property type="match status" value="1"/>
</dbReference>
<dbReference type="PANTHER" id="PTHR48094:SF11">
    <property type="entry name" value="GLUTATHIONE-INDEPENDENT GLYOXALASE HSP31-RELATED"/>
    <property type="match status" value="1"/>
</dbReference>
<reference evidence="6 7" key="1">
    <citation type="journal article" date="2013" name="Int. J. Syst. Evol. Microbiol.">
        <title>Aquimarina gracilis sp. nov., isolated from the gut microflora of a mussel, Mytilus coruscus, and emended description of Aquimarina spongiae.</title>
        <authorList>
            <person name="Park S.C."/>
            <person name="Choe H.N."/>
            <person name="Baik K.S."/>
            <person name="Seong C.N."/>
        </authorList>
    </citation>
    <scope>NUCLEOTIDE SEQUENCE [LARGE SCALE GENOMIC DNA]</scope>
    <source>
        <strain evidence="6 7">PSC32</strain>
    </source>
</reference>
<dbReference type="InterPro" id="IPR002818">
    <property type="entry name" value="DJ-1/PfpI"/>
</dbReference>
<gene>
    <name evidence="6" type="ORF">U6A24_13265</name>
</gene>
<evidence type="ECO:0000313" key="6">
    <source>
        <dbReference type="EMBL" id="MEB3346440.1"/>
    </source>
</evidence>
<comment type="similarity">
    <text evidence="3">Belongs to the peptidase C56 family. HSP31-like subfamily.</text>
</comment>
<organism evidence="6 7">
    <name type="scientific">Aquimarina gracilis</name>
    <dbReference type="NCBI Taxonomy" id="874422"/>
    <lineage>
        <taxon>Bacteria</taxon>
        <taxon>Pseudomonadati</taxon>
        <taxon>Bacteroidota</taxon>
        <taxon>Flavobacteriia</taxon>
        <taxon>Flavobacteriales</taxon>
        <taxon>Flavobacteriaceae</taxon>
        <taxon>Aquimarina</taxon>
    </lineage>
</organism>
<dbReference type="CDD" id="cd03141">
    <property type="entry name" value="GATase1_Hsp31_like"/>
    <property type="match status" value="1"/>
</dbReference>
<dbReference type="Gene3D" id="3.40.50.880">
    <property type="match status" value="1"/>
</dbReference>
<sequence length="368" mass="41114">MFKKYKVLKWAGVSVLGLVIILISFGLWFKSLIPPKNTQLETSLVTDLPYLSENIIPTRGKILAVVTSTSKMGNTEKRTGYELSELARAYYVFRANGFEVDIASPLGGKPPVIIDDEDMGAFDYAFLNDTLAQYKTSNTVPVKDIIPQDYVAVFFAGGKGAMFDFPDNKDIQHIIKKLYQSNKVVGAVCHGPAALVNVMLDDGNYLLENKMVSGFTNKEELLLIPEAKEIFPFLLQDKMIAQGAKFNEGSMYLEKMSHDENLITGQNPWSTWVLAEAMVKQMGYVPKHREITDEENAEKVLSVYKAKGKKKAKEVISQLILKENKPFKRILIAKHGIVAAMKGEIGNFIDMIGLVSFAKHCEAEKMKI</sequence>
<name>A0ABU5ZX71_9FLAO</name>
<evidence type="ECO:0000259" key="5">
    <source>
        <dbReference type="Pfam" id="PF01965"/>
    </source>
</evidence>
<dbReference type="InterPro" id="IPR029062">
    <property type="entry name" value="Class_I_gatase-like"/>
</dbReference>
<accession>A0ABU5ZX71</accession>
<keyword evidence="1" id="KW-0346">Stress response</keyword>
<proteinExistence type="inferred from homology"/>
<evidence type="ECO:0000256" key="3">
    <source>
        <dbReference type="ARBA" id="ARBA00038493"/>
    </source>
</evidence>
<evidence type="ECO:0000313" key="7">
    <source>
        <dbReference type="Proteomes" id="UP001327027"/>
    </source>
</evidence>
<dbReference type="EMBL" id="JAYKLX010000006">
    <property type="protein sequence ID" value="MEB3346440.1"/>
    <property type="molecule type" value="Genomic_DNA"/>
</dbReference>
<feature type="transmembrane region" description="Helical" evidence="4">
    <location>
        <begin position="7"/>
        <end position="29"/>
    </location>
</feature>
<evidence type="ECO:0000256" key="4">
    <source>
        <dbReference type="SAM" id="Phobius"/>
    </source>
</evidence>
<dbReference type="RefSeq" id="WP_324180470.1">
    <property type="nucleotide sequence ID" value="NZ_BAABAW010000006.1"/>
</dbReference>
<keyword evidence="6" id="KW-0315">Glutamine amidotransferase</keyword>